<gene>
    <name evidence="1" type="ORF">DES52_12343</name>
</gene>
<dbReference type="RefSeq" id="WP_110888699.1">
    <property type="nucleotide sequence ID" value="NZ_QJSX01000023.1"/>
</dbReference>
<name>A0A318S252_9DEIO</name>
<protein>
    <submittedName>
        <fullName evidence="1">Uncharacterized protein</fullName>
    </submittedName>
</protein>
<proteinExistence type="predicted"/>
<keyword evidence="2" id="KW-1185">Reference proteome</keyword>
<sequence>MKIRRNGTRPSERCVEDRAVMLESFRSRFGRCFGRASNTIIARRGVPWMLNLITWPKGKQQ</sequence>
<comment type="caution">
    <text evidence="1">The sequence shown here is derived from an EMBL/GenBank/DDBJ whole genome shotgun (WGS) entry which is preliminary data.</text>
</comment>
<reference evidence="1 2" key="1">
    <citation type="submission" date="2018-06" db="EMBL/GenBank/DDBJ databases">
        <title>Genomic Encyclopedia of Type Strains, Phase IV (KMG-IV): sequencing the most valuable type-strain genomes for metagenomic binning, comparative biology and taxonomic classification.</title>
        <authorList>
            <person name="Goeker M."/>
        </authorList>
    </citation>
    <scope>NUCLEOTIDE SEQUENCE [LARGE SCALE GENOMIC DNA]</scope>
    <source>
        <strain evidence="1 2">DSM 18048</strain>
    </source>
</reference>
<dbReference type="EMBL" id="QJSX01000023">
    <property type="protein sequence ID" value="PYE49449.1"/>
    <property type="molecule type" value="Genomic_DNA"/>
</dbReference>
<evidence type="ECO:0000313" key="2">
    <source>
        <dbReference type="Proteomes" id="UP000248326"/>
    </source>
</evidence>
<dbReference type="Proteomes" id="UP000248326">
    <property type="component" value="Unassembled WGS sequence"/>
</dbReference>
<dbReference type="AlphaFoldDB" id="A0A318S252"/>
<evidence type="ECO:0000313" key="1">
    <source>
        <dbReference type="EMBL" id="PYE49449.1"/>
    </source>
</evidence>
<organism evidence="1 2">
    <name type="scientific">Deinococcus yavapaiensis KR-236</name>
    <dbReference type="NCBI Taxonomy" id="694435"/>
    <lineage>
        <taxon>Bacteria</taxon>
        <taxon>Thermotogati</taxon>
        <taxon>Deinococcota</taxon>
        <taxon>Deinococci</taxon>
        <taxon>Deinococcales</taxon>
        <taxon>Deinococcaceae</taxon>
        <taxon>Deinococcus</taxon>
    </lineage>
</organism>
<accession>A0A318S252</accession>